<dbReference type="Gene3D" id="2.40.128.130">
    <property type="entry name" value="Autotransporter beta-domain"/>
    <property type="match status" value="1"/>
</dbReference>
<gene>
    <name evidence="3" type="ORF">CAL30_07005</name>
</gene>
<dbReference type="NCBIfam" id="TIGR01414">
    <property type="entry name" value="autotrans_barl"/>
    <property type="match status" value="1"/>
</dbReference>
<accession>A0A2J8B7Q0</accession>
<evidence type="ECO:0000313" key="3">
    <source>
        <dbReference type="EMBL" id="PNH20788.1"/>
    </source>
</evidence>
<dbReference type="EMBL" id="NFMF01000011">
    <property type="protein sequence ID" value="PNH20788.1"/>
    <property type="molecule type" value="Genomic_DNA"/>
</dbReference>
<dbReference type="AlphaFoldDB" id="A0A2J8B7Q0"/>
<dbReference type="InterPro" id="IPR005546">
    <property type="entry name" value="Autotransporte_beta"/>
</dbReference>
<feature type="signal peptide" evidence="1">
    <location>
        <begin position="1"/>
        <end position="24"/>
    </location>
</feature>
<keyword evidence="1" id="KW-0732">Signal</keyword>
<evidence type="ECO:0000259" key="2">
    <source>
        <dbReference type="Pfam" id="PF03797"/>
    </source>
</evidence>
<comment type="caution">
    <text evidence="3">The sequence shown here is derived from an EMBL/GenBank/DDBJ whole genome shotgun (WGS) entry which is preliminary data.</text>
</comment>
<feature type="domain" description="Autotransporter" evidence="2">
    <location>
        <begin position="237"/>
        <end position="412"/>
    </location>
</feature>
<reference evidence="3 4" key="1">
    <citation type="submission" date="2017-05" db="EMBL/GenBank/DDBJ databases">
        <authorList>
            <person name="Song R."/>
            <person name="Chenine A.L."/>
            <person name="Ruprecht R.M."/>
        </authorList>
    </citation>
    <scope>NUCLEOTIDE SEQUENCE [LARGE SCALE GENOMIC DNA]</scope>
    <source>
        <strain evidence="3 4">KA00229</strain>
    </source>
</reference>
<evidence type="ECO:0000256" key="1">
    <source>
        <dbReference type="SAM" id="SignalP"/>
    </source>
</evidence>
<evidence type="ECO:0000313" key="4">
    <source>
        <dbReference type="Proteomes" id="UP000242958"/>
    </source>
</evidence>
<dbReference type="Proteomes" id="UP000242958">
    <property type="component" value="Unassembled WGS sequence"/>
</dbReference>
<name>A0A2J8B7Q0_9FIRM</name>
<organism evidence="3 4">
    <name type="scientific">Megasphaera hutchinsoni</name>
    <dbReference type="NCBI Taxonomy" id="1588748"/>
    <lineage>
        <taxon>Bacteria</taxon>
        <taxon>Bacillati</taxon>
        <taxon>Bacillota</taxon>
        <taxon>Negativicutes</taxon>
        <taxon>Veillonellales</taxon>
        <taxon>Veillonellaceae</taxon>
        <taxon>Megasphaera</taxon>
    </lineage>
</organism>
<proteinExistence type="predicted"/>
<sequence length="483" mass="55776">MNMRKFVMLSCISAVIAITGTVKADNLHEYKFVGKDGRVAVINDKDYTEVYRKNIDGRDVRVAFKIVPKDKDTDIYMVRTNANLDENWEKQYYPQVKRTVNPENPSETITELAKPILRDLYMYTRYGATKLYNITKQKMEIGSPFGQGTDSIVLVNNAVHIQPSDEDTSLDLAKASIKVFGGQSPVTVDKKDPSWWTDYTIQNTNKWYRSDREILIAPMGKDGKWKTKKAKLFFKKNADAHVLTIGRSRKGRDESINSIYFFYGQESTQYFRLKILDDKANIVFNDSGLHVADGNTDMFGLGVHKIKTFDSGWYGEALCQYALFNRHIHTVNDGIYGSQKANVQGKDIALSLGIGRKINLFSDWSVQPEVQYTYHIYNQHPYTDSLQREFNRKDMRDREIRTGVKVQYKWIYAKINKFFGNCPLGKSETDMEKEIGIERHINKNYDLKTSWSSISSEAGKNRETGKIYKNSQNRFAVMLKKYF</sequence>
<dbReference type="Pfam" id="PF03797">
    <property type="entry name" value="Autotransporter"/>
    <property type="match status" value="1"/>
</dbReference>
<dbReference type="InterPro" id="IPR006315">
    <property type="entry name" value="OM_autotransptr_brl_dom"/>
</dbReference>
<protein>
    <recommendedName>
        <fullName evidence="2">Autotransporter domain-containing protein</fullName>
    </recommendedName>
</protein>
<dbReference type="GO" id="GO:0019867">
    <property type="term" value="C:outer membrane"/>
    <property type="evidence" value="ECO:0007669"/>
    <property type="project" value="InterPro"/>
</dbReference>
<dbReference type="SUPFAM" id="SSF103515">
    <property type="entry name" value="Autotransporter"/>
    <property type="match status" value="1"/>
</dbReference>
<feature type="chain" id="PRO_5014329803" description="Autotransporter domain-containing protein" evidence="1">
    <location>
        <begin position="25"/>
        <end position="483"/>
    </location>
</feature>
<dbReference type="InterPro" id="IPR036709">
    <property type="entry name" value="Autotransporte_beta_dom_sf"/>
</dbReference>